<feature type="chain" id="PRO_5040918574" description="Glycoside hydrolase family 38 N-terminal domain-containing protein" evidence="1">
    <location>
        <begin position="23"/>
        <end position="886"/>
    </location>
</feature>
<dbReference type="RefSeq" id="WP_279299976.1">
    <property type="nucleotide sequence ID" value="NZ_JAOTIF010000036.1"/>
</dbReference>
<dbReference type="SUPFAM" id="SSF88713">
    <property type="entry name" value="Glycoside hydrolase/deacetylase"/>
    <property type="match status" value="1"/>
</dbReference>
<dbReference type="Pfam" id="PF01074">
    <property type="entry name" value="Glyco_hydro_38N"/>
    <property type="match status" value="1"/>
</dbReference>
<evidence type="ECO:0000256" key="1">
    <source>
        <dbReference type="SAM" id="SignalP"/>
    </source>
</evidence>
<accession>A0A9X2XQ36</accession>
<dbReference type="PANTHER" id="PTHR46017">
    <property type="entry name" value="ALPHA-MANNOSIDASE 2C1"/>
    <property type="match status" value="1"/>
</dbReference>
<feature type="domain" description="Glycoside hydrolase family 38 N-terminal" evidence="2">
    <location>
        <begin position="52"/>
        <end position="301"/>
    </location>
</feature>
<dbReference type="PANTHER" id="PTHR46017:SF1">
    <property type="entry name" value="ALPHA-MANNOSIDASE 2C1"/>
    <property type="match status" value="1"/>
</dbReference>
<dbReference type="Proteomes" id="UP001155483">
    <property type="component" value="Unassembled WGS sequence"/>
</dbReference>
<gene>
    <name evidence="3" type="ORF">OCK74_25700</name>
</gene>
<dbReference type="GO" id="GO:0006013">
    <property type="term" value="P:mannose metabolic process"/>
    <property type="evidence" value="ECO:0007669"/>
    <property type="project" value="InterPro"/>
</dbReference>
<dbReference type="Gene3D" id="3.20.110.10">
    <property type="entry name" value="Glycoside hydrolase 38, N terminal domain"/>
    <property type="match status" value="1"/>
</dbReference>
<dbReference type="InterPro" id="IPR011330">
    <property type="entry name" value="Glyco_hydro/deAcase_b/a-brl"/>
</dbReference>
<proteinExistence type="predicted"/>
<feature type="signal peptide" evidence="1">
    <location>
        <begin position="1"/>
        <end position="22"/>
    </location>
</feature>
<evidence type="ECO:0000313" key="3">
    <source>
        <dbReference type="EMBL" id="MCU7552539.1"/>
    </source>
</evidence>
<keyword evidence="4" id="KW-1185">Reference proteome</keyword>
<dbReference type="GO" id="GO:0004559">
    <property type="term" value="F:alpha-mannosidase activity"/>
    <property type="evidence" value="ECO:0007669"/>
    <property type="project" value="InterPro"/>
</dbReference>
<dbReference type="GO" id="GO:0009313">
    <property type="term" value="P:oligosaccharide catabolic process"/>
    <property type="evidence" value="ECO:0007669"/>
    <property type="project" value="TreeGrafter"/>
</dbReference>
<reference evidence="3" key="2">
    <citation type="submission" date="2023-04" db="EMBL/GenBank/DDBJ databases">
        <title>Paracnuella aquatica gen. nov., sp. nov., a member of the family Chitinophagaceae isolated from a hot spring.</title>
        <authorList>
            <person name="Wang C."/>
        </authorList>
    </citation>
    <scope>NUCLEOTIDE SEQUENCE</scope>
    <source>
        <strain evidence="3">LB-8</strain>
    </source>
</reference>
<dbReference type="InterPro" id="IPR011013">
    <property type="entry name" value="Gal_mutarotase_sf_dom"/>
</dbReference>
<sequence length="886" mass="97971">MKSVAQKILPVLLLIVSFQASSQSNPVSPIPIPSAPSSLLPGKKAPAVTDIWVVFKTHCDLGYTMSAGEVFKKYREDMMDNAIKMIEADRLKPAEDRFKWTIAGWPMAGAILGPLQTPERRAKIEQALREGSFAVHGLPCTMQTDAFELEDYVRGLNFSSSLARQFGHPLPIAAKMTDVPAHSWLLPTLLKNAGIKFLQIGANYSNRTPLLPQLFWWVGPDGSRILCNYTTQYGSDMTPPQNWPSKNYLAVVMTHDNEGPPSPKEVEAVKAKVASMKGVKLHLATLDEYAKALLAENPDLPVIRGDMADPWIHGMMSMPQESKIARNIRPLQPAVDILNTQLQAWGVHTSPMASSLAKSYENSLLYGEHTWGAMTPGWGFFSMDGKNRGTERYLYGDAFLNARKNGFYQKFEASFEDHKQYIKTSDSIVTGALSERLRALAQSVKAAAGEVVVYNPLPWARSGIVEVDGRQLMAENVPASGYKTIPLNQSATASALDAITNTLQTPYFKVQFDLKRGGIASLIEKSTGRDWVDQQQPYAMGQYLHEQFSNAQTLDYYNRYCTMNNSANATLKPNMPKDVPYSMSSPVDWTLTHTHTSVADVVTLTSRSLPSIAQSISIKFTFPAEQPYMEAEWTITGKNPNTLPEGGWLCFPFKVTQPQYLAGRIGGAMNLATDQITGGNRYLYGINTGTAITAPDHTGMGLCAIDAPLLSFGEPGLWKYDYDYFPKKPTVFVNLYNNMWNTNFPYWTEGSWSERVRIWGIKPEEKPAENLAVKSWEARVPLLAIAASGKGATLPAQQAGISVSRKGVLVTAFGTDPDGNKGTLLRIWEQAGITSQVDIKLPQNMQLKYATLVNLRGEPTGKKISIRKNTLSVYLHANEPLSFILK</sequence>
<dbReference type="EMBL" id="JAOTIF010000036">
    <property type="protein sequence ID" value="MCU7552539.1"/>
    <property type="molecule type" value="Genomic_DNA"/>
</dbReference>
<dbReference type="GO" id="GO:0030246">
    <property type="term" value="F:carbohydrate binding"/>
    <property type="evidence" value="ECO:0007669"/>
    <property type="project" value="InterPro"/>
</dbReference>
<dbReference type="AlphaFoldDB" id="A0A9X2XQ36"/>
<protein>
    <recommendedName>
        <fullName evidence="2">Glycoside hydrolase family 38 N-terminal domain-containing protein</fullName>
    </recommendedName>
</protein>
<keyword evidence="1" id="KW-0732">Signal</keyword>
<evidence type="ECO:0000313" key="4">
    <source>
        <dbReference type="Proteomes" id="UP001155483"/>
    </source>
</evidence>
<name>A0A9X2XQ36_9BACT</name>
<organism evidence="3 4">
    <name type="scientific">Paraflavisolibacter caeni</name>
    <dbReference type="NCBI Taxonomy" id="2982496"/>
    <lineage>
        <taxon>Bacteria</taxon>
        <taxon>Pseudomonadati</taxon>
        <taxon>Bacteroidota</taxon>
        <taxon>Chitinophagia</taxon>
        <taxon>Chitinophagales</taxon>
        <taxon>Chitinophagaceae</taxon>
        <taxon>Paraflavisolibacter</taxon>
    </lineage>
</organism>
<comment type="caution">
    <text evidence="3">The sequence shown here is derived from an EMBL/GenBank/DDBJ whole genome shotgun (WGS) entry which is preliminary data.</text>
</comment>
<evidence type="ECO:0000259" key="2">
    <source>
        <dbReference type="Pfam" id="PF01074"/>
    </source>
</evidence>
<dbReference type="SUPFAM" id="SSF74650">
    <property type="entry name" value="Galactose mutarotase-like"/>
    <property type="match status" value="1"/>
</dbReference>
<dbReference type="InterPro" id="IPR027291">
    <property type="entry name" value="Glyco_hydro_38_N_sf"/>
</dbReference>
<reference evidence="3" key="1">
    <citation type="submission" date="2022-09" db="EMBL/GenBank/DDBJ databases">
        <authorList>
            <person name="Yuan C."/>
            <person name="Ke Z."/>
        </authorList>
    </citation>
    <scope>NUCLEOTIDE SEQUENCE</scope>
    <source>
        <strain evidence="3">LB-8</strain>
    </source>
</reference>
<dbReference type="InterPro" id="IPR000602">
    <property type="entry name" value="Glyco_hydro_38_N"/>
</dbReference>